<dbReference type="KEGG" id="scy:SCATT_47060"/>
<name>G8WT54_STREN</name>
<dbReference type="Proteomes" id="UP000007842">
    <property type="component" value="Chromosome"/>
</dbReference>
<evidence type="ECO:0000313" key="2">
    <source>
        <dbReference type="EMBL" id="AEW97077.1"/>
    </source>
</evidence>
<reference evidence="3" key="1">
    <citation type="submission" date="2011-12" db="EMBL/GenBank/DDBJ databases">
        <title>Complete genome sequence of Streptomyces cattleya strain DSM 46488.</title>
        <authorList>
            <person name="Ou H.-Y."/>
            <person name="Li P."/>
            <person name="Zhao C."/>
            <person name="O'Hagan D."/>
            <person name="Deng Z."/>
        </authorList>
    </citation>
    <scope>NUCLEOTIDE SEQUENCE [LARGE SCALE GENOMIC DNA]</scope>
    <source>
        <strain evidence="3">ATCC 35852 / DSM 46488 / JCM 4925 / NBRC 14057 / NRRL 8057</strain>
    </source>
</reference>
<sequence>MSPWASGVAHRTTEGAVPSAAYTAPPELKGDQRRARRARPPAGDRAHRGPGTRLLGAPPGRPGRPLG</sequence>
<feature type="region of interest" description="Disordered" evidence="1">
    <location>
        <begin position="1"/>
        <end position="67"/>
    </location>
</feature>
<dbReference type="HOGENOM" id="CLU_2810468_0_0_11"/>
<dbReference type="EMBL" id="CP003219">
    <property type="protein sequence ID" value="AEW97077.1"/>
    <property type="molecule type" value="Genomic_DNA"/>
</dbReference>
<evidence type="ECO:0000313" key="3">
    <source>
        <dbReference type="Proteomes" id="UP000007842"/>
    </source>
</evidence>
<organism evidence="2 3">
    <name type="scientific">Streptantibioticus cattleyicolor (strain ATCC 35852 / DSM 46488 / JCM 4925 / NBRC 14057 / NRRL 8057)</name>
    <name type="common">Streptomyces cattleya</name>
    <dbReference type="NCBI Taxonomy" id="1003195"/>
    <lineage>
        <taxon>Bacteria</taxon>
        <taxon>Bacillati</taxon>
        <taxon>Actinomycetota</taxon>
        <taxon>Actinomycetes</taxon>
        <taxon>Kitasatosporales</taxon>
        <taxon>Streptomycetaceae</taxon>
        <taxon>Streptantibioticus</taxon>
    </lineage>
</organism>
<evidence type="ECO:0000256" key="1">
    <source>
        <dbReference type="SAM" id="MobiDB-lite"/>
    </source>
</evidence>
<feature type="compositionally biased region" description="Low complexity" evidence="1">
    <location>
        <begin position="49"/>
        <end position="67"/>
    </location>
</feature>
<gene>
    <name evidence="2" type="ordered locus">SCATT_47060</name>
</gene>
<proteinExistence type="predicted"/>
<dbReference type="AlphaFoldDB" id="G8WT54"/>
<keyword evidence="3" id="KW-1185">Reference proteome</keyword>
<accession>G8WT54</accession>
<protein>
    <submittedName>
        <fullName evidence="2">Uncharacterized protein</fullName>
    </submittedName>
</protein>